<comment type="caution">
    <text evidence="4">The sequence shown here is derived from an EMBL/GenBank/DDBJ whole genome shotgun (WGS) entry which is preliminary data.</text>
</comment>
<keyword evidence="5" id="KW-1185">Reference proteome</keyword>
<dbReference type="EMBL" id="QREI01000002">
    <property type="protein sequence ID" value="REE25492.1"/>
    <property type="molecule type" value="Genomic_DNA"/>
</dbReference>
<dbReference type="GO" id="GO:0047527">
    <property type="term" value="F:2,3-dihydroxybenzoate-serine ligase activity"/>
    <property type="evidence" value="ECO:0007669"/>
    <property type="project" value="TreeGrafter"/>
</dbReference>
<dbReference type="GO" id="GO:0031177">
    <property type="term" value="F:phosphopantetheine binding"/>
    <property type="evidence" value="ECO:0007669"/>
    <property type="project" value="InterPro"/>
</dbReference>
<keyword evidence="2" id="KW-0597">Phosphoprotein</keyword>
<dbReference type="Pfam" id="PF00550">
    <property type="entry name" value="PP-binding"/>
    <property type="match status" value="1"/>
</dbReference>
<dbReference type="InterPro" id="IPR023213">
    <property type="entry name" value="CAT-like_dom_sf"/>
</dbReference>
<name>A0A3D9MZ81_9FLAO</name>
<dbReference type="SMART" id="SM00823">
    <property type="entry name" value="PKS_PP"/>
    <property type="match status" value="1"/>
</dbReference>
<dbReference type="InterPro" id="IPR009081">
    <property type="entry name" value="PP-bd_ACP"/>
</dbReference>
<dbReference type="FunFam" id="3.40.50.980:FF:000001">
    <property type="entry name" value="Non-ribosomal peptide synthetase"/>
    <property type="match status" value="1"/>
</dbReference>
<evidence type="ECO:0000256" key="2">
    <source>
        <dbReference type="ARBA" id="ARBA00022553"/>
    </source>
</evidence>
<dbReference type="GO" id="GO:0009239">
    <property type="term" value="P:enterobactin biosynthetic process"/>
    <property type="evidence" value="ECO:0007669"/>
    <property type="project" value="TreeGrafter"/>
</dbReference>
<dbReference type="Gene3D" id="3.30.300.30">
    <property type="match status" value="1"/>
</dbReference>
<dbReference type="PROSITE" id="PS50075">
    <property type="entry name" value="CARRIER"/>
    <property type="match status" value="1"/>
</dbReference>
<dbReference type="SUPFAM" id="SSF52777">
    <property type="entry name" value="CoA-dependent acyltransferases"/>
    <property type="match status" value="2"/>
</dbReference>
<dbReference type="InterPro" id="IPR045851">
    <property type="entry name" value="AMP-bd_C_sf"/>
</dbReference>
<dbReference type="Gene3D" id="3.30.559.30">
    <property type="entry name" value="Nonribosomal peptide synthetase, condensation domain"/>
    <property type="match status" value="1"/>
</dbReference>
<evidence type="ECO:0000313" key="4">
    <source>
        <dbReference type="EMBL" id="REE25492.1"/>
    </source>
</evidence>
<dbReference type="SUPFAM" id="SSF47336">
    <property type="entry name" value="ACP-like"/>
    <property type="match status" value="1"/>
</dbReference>
<reference evidence="4 5" key="1">
    <citation type="submission" date="2018-07" db="EMBL/GenBank/DDBJ databases">
        <title>Genomic Encyclopedia of Type Strains, Phase III (KMG-III): the genomes of soil and plant-associated and newly described type strains.</title>
        <authorList>
            <person name="Whitman W."/>
        </authorList>
    </citation>
    <scope>NUCLEOTIDE SEQUENCE [LARGE SCALE GENOMIC DNA]</scope>
    <source>
        <strain evidence="4 5">CECT 7948</strain>
    </source>
</reference>
<dbReference type="Gene3D" id="3.40.50.1820">
    <property type="entry name" value="alpha/beta hydrolase"/>
    <property type="match status" value="1"/>
</dbReference>
<dbReference type="InterPro" id="IPR010071">
    <property type="entry name" value="AA_adenyl_dom"/>
</dbReference>
<dbReference type="PANTHER" id="PTHR45527">
    <property type="entry name" value="NONRIBOSOMAL PEPTIDE SYNTHETASE"/>
    <property type="match status" value="1"/>
</dbReference>
<proteinExistence type="predicted"/>
<accession>A0A3D9MZ81</accession>
<dbReference type="PROSITE" id="PS00455">
    <property type="entry name" value="AMP_BINDING"/>
    <property type="match status" value="1"/>
</dbReference>
<dbReference type="SUPFAM" id="SSF53474">
    <property type="entry name" value="alpha/beta-Hydrolases"/>
    <property type="match status" value="1"/>
</dbReference>
<dbReference type="InterPro" id="IPR020845">
    <property type="entry name" value="AMP-binding_CS"/>
</dbReference>
<dbReference type="InterPro" id="IPR000873">
    <property type="entry name" value="AMP-dep_synth/lig_dom"/>
</dbReference>
<dbReference type="InterPro" id="IPR001242">
    <property type="entry name" value="Condensation_dom"/>
</dbReference>
<evidence type="ECO:0000313" key="5">
    <source>
        <dbReference type="Proteomes" id="UP000256919"/>
    </source>
</evidence>
<dbReference type="InterPro" id="IPR020806">
    <property type="entry name" value="PKS_PP-bd"/>
</dbReference>
<dbReference type="Proteomes" id="UP000256919">
    <property type="component" value="Unassembled WGS sequence"/>
</dbReference>
<dbReference type="InterPro" id="IPR029058">
    <property type="entry name" value="AB_hydrolase_fold"/>
</dbReference>
<sequence length="1329" mass="149100">MILQPTDTINKKAFNPFDGPKVEKVIYATQSQAEIWIGCRLGGEDANRSYNESVSIVLNGDLDKLALEDAISQLIKRHESLRAIFSTDGRFMTVLEEVTIPLDFDDISHLTDSEKKNKVAQYILTDANKVFDLVSGPLLRAGLIKLNKNEHQLVLTAHHIICDGWSTGIMIEELGLLYSSNVSSENLKIPDPIPYSDYADEHQQFLISEEFRDTEQFWLKQYQPNVPELNMPTDFPRPEVRNYKSDRLDFPLNSDLLAKLKKTGVRVGSSFVTTLMTAFELFLCKQTGQSDIVLGLPAAGQAVTGKTQLIGHCVNLLPLRSKVVLDQPFNAYLKNRKSLMFDAYDHQQLSFGQLLQKLPIARDPSRIPLVPVVFNIDMGMSNQVFFKDLTFKLKANPRTYEAFEIFLNASGSEDDFVLEWQYNASLFTGATIKKMMNSLEDIIEKIVENPENSISDIIKTDDTDYKKLNATVTSYSDLPLHELLIKQAQKFHNKKALKFTDTEISYRDLELQVNQLAHSLKSKGIAKGDFVGVCLPRSIELVVSLLAIMKCGAAYLPLDPNYPNDRLNFMINDSESKVLITTQGLASKLETTASTLLIEDLFSNLNEFSQDSLNVEVNQNDIAYLLYTSGSTGKPKGVQVSHKNLVNFLSSMAKEPGIKESDRLLSITTISFDIAGLELFLPLLKGAELIISDDDTAKDGRLMLDLLKKENITIMQATPTTWQMLLDSGWETAFPLKALCGGESLPLALSKKLLNKVDELWNVYGPTETTIWSAVKQIKADDDLITIGKPIANTQLYLLNDQNMLVSPGAIGELCIAGDGVSMGYWKRSDLTAEKFIPNPFETTSNKILYRTGDLGKLLHTGEVLCLGRIDDQVKIRGHRIELGEIEEVMNTLEDIESSVVMMDGEQLKAFVIASPSYSPSENSDQKWKTNLKALLPSHMVPQKINLINEFPKTLNGKIDRKTLLKNSTLSINNSEEHTAPRTIVEQLVADIWEDCLKIKNISIYSNFFELGGHSLIAVRVMSLLEKETGKRLPLAALMTHSTIEKLALYLDMDQNSITWNSLVPIQPKGKKEPLYLVHGADHNVMIFKLLSNNLDADQPVYGLQAKGLNGIDEPLGTVEEMATHYISEIIKSNPKGPYTLAGYSFGGVIAFEMARQLLAQNKDVKRVVLLDSYVYPHYYSSNTTAKKIAKTKYRMAMAVFMTKTMFSNKANFDRRIQLFKGGIKNSYLKLKLGKENQHKLVKSWPYKLDQMHNKAVDSYQILPLAIKVDLLRVAEDDIFYAHDTELLGWQPIATKGVNKHEIPGNHINMLSPPNDKKLGRILQNILDS</sequence>
<evidence type="ECO:0000256" key="1">
    <source>
        <dbReference type="ARBA" id="ARBA00022450"/>
    </source>
</evidence>
<dbReference type="Gene3D" id="2.30.38.10">
    <property type="entry name" value="Luciferase, Domain 3"/>
    <property type="match status" value="1"/>
</dbReference>
<dbReference type="CDD" id="cd19531">
    <property type="entry name" value="LCL_NRPS-like"/>
    <property type="match status" value="1"/>
</dbReference>
<evidence type="ECO:0000259" key="3">
    <source>
        <dbReference type="PROSITE" id="PS50075"/>
    </source>
</evidence>
<keyword evidence="1" id="KW-0596">Phosphopantetheine</keyword>
<dbReference type="GO" id="GO:0043041">
    <property type="term" value="P:amino acid activation for nonribosomal peptide biosynthetic process"/>
    <property type="evidence" value="ECO:0007669"/>
    <property type="project" value="TreeGrafter"/>
</dbReference>
<dbReference type="Pfam" id="PF00975">
    <property type="entry name" value="Thioesterase"/>
    <property type="match status" value="1"/>
</dbReference>
<feature type="domain" description="Carrier" evidence="3">
    <location>
        <begin position="980"/>
        <end position="1055"/>
    </location>
</feature>
<dbReference type="RefSeq" id="WP_115808493.1">
    <property type="nucleotide sequence ID" value="NZ_QREI01000002.1"/>
</dbReference>
<dbReference type="InterPro" id="IPR036736">
    <property type="entry name" value="ACP-like_sf"/>
</dbReference>
<dbReference type="Gene3D" id="3.40.50.980">
    <property type="match status" value="2"/>
</dbReference>
<dbReference type="GO" id="GO:0005829">
    <property type="term" value="C:cytosol"/>
    <property type="evidence" value="ECO:0007669"/>
    <property type="project" value="TreeGrafter"/>
</dbReference>
<dbReference type="Pfam" id="PF00668">
    <property type="entry name" value="Condensation"/>
    <property type="match status" value="1"/>
</dbReference>
<gene>
    <name evidence="4" type="ORF">DFQ09_10281</name>
</gene>
<organism evidence="4 5">
    <name type="scientific">Winogradskyella pacifica</name>
    <dbReference type="NCBI Taxonomy" id="664642"/>
    <lineage>
        <taxon>Bacteria</taxon>
        <taxon>Pseudomonadati</taxon>
        <taxon>Bacteroidota</taxon>
        <taxon>Flavobacteriia</taxon>
        <taxon>Flavobacteriales</taxon>
        <taxon>Flavobacteriaceae</taxon>
        <taxon>Winogradskyella</taxon>
    </lineage>
</organism>
<dbReference type="NCBIfam" id="TIGR01733">
    <property type="entry name" value="AA-adenyl-dom"/>
    <property type="match status" value="1"/>
</dbReference>
<dbReference type="Pfam" id="PF00501">
    <property type="entry name" value="AMP-binding"/>
    <property type="match status" value="1"/>
</dbReference>
<dbReference type="FunFam" id="3.40.50.12780:FF:000012">
    <property type="entry name" value="Non-ribosomal peptide synthetase"/>
    <property type="match status" value="1"/>
</dbReference>
<dbReference type="OrthoDB" id="9778690at2"/>
<dbReference type="Gene3D" id="1.10.1200.10">
    <property type="entry name" value="ACP-like"/>
    <property type="match status" value="1"/>
</dbReference>
<dbReference type="Gene3D" id="3.30.559.10">
    <property type="entry name" value="Chloramphenicol acetyltransferase-like domain"/>
    <property type="match status" value="1"/>
</dbReference>
<dbReference type="PANTHER" id="PTHR45527:SF1">
    <property type="entry name" value="FATTY ACID SYNTHASE"/>
    <property type="match status" value="1"/>
</dbReference>
<protein>
    <submittedName>
        <fullName evidence="4">Amino acid adenylation domain-containing protein</fullName>
    </submittedName>
</protein>
<dbReference type="SUPFAM" id="SSF56801">
    <property type="entry name" value="Acetyl-CoA synthetase-like"/>
    <property type="match status" value="1"/>
</dbReference>
<dbReference type="GO" id="GO:0009366">
    <property type="term" value="C:enterobactin synthetase complex"/>
    <property type="evidence" value="ECO:0007669"/>
    <property type="project" value="TreeGrafter"/>
</dbReference>
<dbReference type="InterPro" id="IPR001031">
    <property type="entry name" value="Thioesterase"/>
</dbReference>